<organism evidence="6 7">
    <name type="scientific">Panicum virgatum</name>
    <name type="common">Blackwell switchgrass</name>
    <dbReference type="NCBI Taxonomy" id="38727"/>
    <lineage>
        <taxon>Eukaryota</taxon>
        <taxon>Viridiplantae</taxon>
        <taxon>Streptophyta</taxon>
        <taxon>Embryophyta</taxon>
        <taxon>Tracheophyta</taxon>
        <taxon>Spermatophyta</taxon>
        <taxon>Magnoliopsida</taxon>
        <taxon>Liliopsida</taxon>
        <taxon>Poales</taxon>
        <taxon>Poaceae</taxon>
        <taxon>PACMAD clade</taxon>
        <taxon>Panicoideae</taxon>
        <taxon>Panicodae</taxon>
        <taxon>Paniceae</taxon>
        <taxon>Panicinae</taxon>
        <taxon>Panicum</taxon>
        <taxon>Panicum sect. Hiantes</taxon>
    </lineage>
</organism>
<keyword evidence="4" id="KW-0675">Receptor</keyword>
<sequence length="188" mass="20804">MENAEMDAIHSLQLILRDSFRDVAEGTSNSKAIVDGQVQLRELELRGINELSSVAREMVRLIETATVPIFAVDTDGCINGWNAKVAELTGLSVEEAMGKSLINDLIFQESEEIVKRLLSRALRGDEDKNVEIKLKTFGPEQSNGPIFVIVNACSSRDYTKILLVSCFLLDKMSQAKDENTSVQNGTRL</sequence>
<protein>
    <recommendedName>
        <fullName evidence="5">PAS domain-containing protein</fullName>
    </recommendedName>
</protein>
<comment type="caution">
    <text evidence="6">The sequence shown here is derived from an EMBL/GenBank/DDBJ whole genome shotgun (WGS) entry which is preliminary data.</text>
</comment>
<evidence type="ECO:0000313" key="6">
    <source>
        <dbReference type="EMBL" id="KAG2552428.1"/>
    </source>
</evidence>
<dbReference type="NCBIfam" id="TIGR00229">
    <property type="entry name" value="sensory_box"/>
    <property type="match status" value="1"/>
</dbReference>
<dbReference type="Pfam" id="PF00989">
    <property type="entry name" value="PAS"/>
    <property type="match status" value="1"/>
</dbReference>
<feature type="domain" description="PAS" evidence="5">
    <location>
        <begin position="54"/>
        <end position="125"/>
    </location>
</feature>
<dbReference type="EMBL" id="CM029053">
    <property type="protein sequence ID" value="KAG2552428.1"/>
    <property type="molecule type" value="Genomic_DNA"/>
</dbReference>
<dbReference type="InterPro" id="IPR000014">
    <property type="entry name" value="PAS"/>
</dbReference>
<evidence type="ECO:0000256" key="3">
    <source>
        <dbReference type="ARBA" id="ARBA00022991"/>
    </source>
</evidence>
<dbReference type="InterPro" id="IPR001294">
    <property type="entry name" value="Phytochrome"/>
</dbReference>
<dbReference type="InterPro" id="IPR013767">
    <property type="entry name" value="PAS_fold"/>
</dbReference>
<reference evidence="6" key="1">
    <citation type="submission" date="2020-05" db="EMBL/GenBank/DDBJ databases">
        <title>WGS assembly of Panicum virgatum.</title>
        <authorList>
            <person name="Lovell J.T."/>
            <person name="Jenkins J."/>
            <person name="Shu S."/>
            <person name="Juenger T.E."/>
            <person name="Schmutz J."/>
        </authorList>
    </citation>
    <scope>NUCLEOTIDE SEQUENCE</scope>
    <source>
        <strain evidence="6">AP13</strain>
    </source>
</reference>
<dbReference type="FunFam" id="3.30.450.20:FF:000039">
    <property type="entry name" value="Phytochrome"/>
    <property type="match status" value="1"/>
</dbReference>
<accession>A0A8T0NUB3</accession>
<dbReference type="Proteomes" id="UP000823388">
    <property type="component" value="Chromosome 9K"/>
</dbReference>
<evidence type="ECO:0000259" key="5">
    <source>
        <dbReference type="PROSITE" id="PS50112"/>
    </source>
</evidence>
<dbReference type="PRINTS" id="PR01033">
    <property type="entry name" value="PHYTOCHROME"/>
</dbReference>
<dbReference type="PANTHER" id="PTHR47876">
    <property type="entry name" value="OS08G0260000 PROTEIN"/>
    <property type="match status" value="1"/>
</dbReference>
<dbReference type="CDD" id="cd00130">
    <property type="entry name" value="PAS"/>
    <property type="match status" value="1"/>
</dbReference>
<dbReference type="GO" id="GO:0009584">
    <property type="term" value="P:detection of visible light"/>
    <property type="evidence" value="ECO:0007669"/>
    <property type="project" value="InterPro"/>
</dbReference>
<dbReference type="SUPFAM" id="SSF55785">
    <property type="entry name" value="PYP-like sensor domain (PAS domain)"/>
    <property type="match status" value="1"/>
</dbReference>
<evidence type="ECO:0000256" key="2">
    <source>
        <dbReference type="ARBA" id="ARBA00022606"/>
    </source>
</evidence>
<dbReference type="InterPro" id="IPR035965">
    <property type="entry name" value="PAS-like_dom_sf"/>
</dbReference>
<dbReference type="PROSITE" id="PS50112">
    <property type="entry name" value="PAS"/>
    <property type="match status" value="1"/>
</dbReference>
<evidence type="ECO:0000256" key="1">
    <source>
        <dbReference type="ARBA" id="ARBA00022543"/>
    </source>
</evidence>
<keyword evidence="3" id="KW-0157">Chromophore</keyword>
<dbReference type="SMART" id="SM00091">
    <property type="entry name" value="PAS"/>
    <property type="match status" value="1"/>
</dbReference>
<dbReference type="GO" id="GO:0006355">
    <property type="term" value="P:regulation of DNA-templated transcription"/>
    <property type="evidence" value="ECO:0007669"/>
    <property type="project" value="InterPro"/>
</dbReference>
<proteinExistence type="predicted"/>
<evidence type="ECO:0000256" key="4">
    <source>
        <dbReference type="ARBA" id="ARBA00023170"/>
    </source>
</evidence>
<gene>
    <name evidence="6" type="ORF">PVAP13_9KG432932</name>
</gene>
<evidence type="ECO:0000313" key="7">
    <source>
        <dbReference type="Proteomes" id="UP000823388"/>
    </source>
</evidence>
<dbReference type="PANTHER" id="PTHR47876:SF3">
    <property type="entry name" value="PHYTOCHROME 1"/>
    <property type="match status" value="1"/>
</dbReference>
<dbReference type="AlphaFoldDB" id="A0A8T0NUB3"/>
<keyword evidence="7" id="KW-1185">Reference proteome</keyword>
<keyword evidence="2" id="KW-0716">Sensory transduction</keyword>
<dbReference type="GO" id="GO:0009881">
    <property type="term" value="F:photoreceptor activity"/>
    <property type="evidence" value="ECO:0007669"/>
    <property type="project" value="UniProtKB-KW"/>
</dbReference>
<keyword evidence="1" id="KW-0600">Photoreceptor protein</keyword>
<name>A0A8T0NUB3_PANVG</name>
<dbReference type="Gene3D" id="3.30.450.20">
    <property type="entry name" value="PAS domain"/>
    <property type="match status" value="1"/>
</dbReference>